<dbReference type="GO" id="GO:0016811">
    <property type="term" value="F:hydrolase activity, acting on carbon-nitrogen (but not peptide) bonds, in linear amides"/>
    <property type="evidence" value="ECO:0007669"/>
    <property type="project" value="InterPro"/>
</dbReference>
<evidence type="ECO:0000313" key="2">
    <source>
        <dbReference type="EMBL" id="SVD29988.1"/>
    </source>
</evidence>
<dbReference type="SUPFAM" id="SSF51556">
    <property type="entry name" value="Metallo-dependent hydrolases"/>
    <property type="match status" value="1"/>
</dbReference>
<dbReference type="InterPro" id="IPR023100">
    <property type="entry name" value="D-aminoacylase_insert_dom_sf"/>
</dbReference>
<reference evidence="2" key="1">
    <citation type="submission" date="2018-05" db="EMBL/GenBank/DDBJ databases">
        <authorList>
            <person name="Lanie J.A."/>
            <person name="Ng W.-L."/>
            <person name="Kazmierczak K.M."/>
            <person name="Andrzejewski T.M."/>
            <person name="Davidsen T.M."/>
            <person name="Wayne K.J."/>
            <person name="Tettelin H."/>
            <person name="Glass J.I."/>
            <person name="Rusch D."/>
            <person name="Podicherti R."/>
            <person name="Tsui H.-C.T."/>
            <person name="Winkler M.E."/>
        </authorList>
    </citation>
    <scope>NUCLEOTIDE SEQUENCE</scope>
</reference>
<organism evidence="2">
    <name type="scientific">marine metagenome</name>
    <dbReference type="NCBI Taxonomy" id="408172"/>
    <lineage>
        <taxon>unclassified sequences</taxon>
        <taxon>metagenomes</taxon>
        <taxon>ecological metagenomes</taxon>
    </lineage>
</organism>
<name>A0A382U8I1_9ZZZZ</name>
<sequence length="296" mass="33257">ETLALVDASRKQGVDVMRDQYPYTATYTGITVLVPAWAREGGTSRFLNRLKDPTMKAKIKKEIVFNIVNDRGGGDLRRVQFGLVKWNRELEGKTLHDWAIMKGLKPTPENGAELVMEAIQKGGASCIYHVLNDKDVERIMQHPLTMTGSDGRLTEPGTGHPHPRWYGAFPRVLGHYVREKGVLKLEEAIRKMTFLPAARVGLKQRGQIKSGYYADLVVFDPKKIIDKATFTDPHQYPEGIHYVFINGTAAIAKGKFLNQRAGQVLRRANHSHSIVFPGEQWEKWIKPEAAGWTTAG</sequence>
<dbReference type="InterPro" id="IPR032466">
    <property type="entry name" value="Metal_Hydrolase"/>
</dbReference>
<dbReference type="InterPro" id="IPR011059">
    <property type="entry name" value="Metal-dep_hydrolase_composite"/>
</dbReference>
<dbReference type="Pfam" id="PF07969">
    <property type="entry name" value="Amidohydro_3"/>
    <property type="match status" value="1"/>
</dbReference>
<feature type="non-terminal residue" evidence="2">
    <location>
        <position position="296"/>
    </location>
</feature>
<dbReference type="Gene3D" id="3.20.20.140">
    <property type="entry name" value="Metal-dependent hydrolases"/>
    <property type="match status" value="1"/>
</dbReference>
<dbReference type="SUPFAM" id="SSF51338">
    <property type="entry name" value="Composite domain of metallo-dependent hydrolases"/>
    <property type="match status" value="1"/>
</dbReference>
<dbReference type="InterPro" id="IPR013108">
    <property type="entry name" value="Amidohydro_3"/>
</dbReference>
<protein>
    <recommendedName>
        <fullName evidence="1">Amidohydrolase 3 domain-containing protein</fullName>
    </recommendedName>
</protein>
<accession>A0A382U8I1</accession>
<feature type="non-terminal residue" evidence="2">
    <location>
        <position position="1"/>
    </location>
</feature>
<dbReference type="Gene3D" id="2.30.40.10">
    <property type="entry name" value="Urease, subunit C, domain 1"/>
    <property type="match status" value="1"/>
</dbReference>
<proteinExistence type="predicted"/>
<dbReference type="AlphaFoldDB" id="A0A382U8I1"/>
<dbReference type="EMBL" id="UINC01141946">
    <property type="protein sequence ID" value="SVD29988.1"/>
    <property type="molecule type" value="Genomic_DNA"/>
</dbReference>
<dbReference type="Gene3D" id="3.30.1490.130">
    <property type="entry name" value="D-aminoacylase. Domain 3"/>
    <property type="match status" value="1"/>
</dbReference>
<feature type="domain" description="Amidohydrolase 3" evidence="1">
    <location>
        <begin position="114"/>
        <end position="248"/>
    </location>
</feature>
<evidence type="ECO:0000259" key="1">
    <source>
        <dbReference type="Pfam" id="PF07969"/>
    </source>
</evidence>
<gene>
    <name evidence="2" type="ORF">METZ01_LOCUS382842</name>
</gene>